<dbReference type="InterPro" id="IPR036890">
    <property type="entry name" value="HATPase_C_sf"/>
</dbReference>
<dbReference type="EC" id="2.7.13.3" evidence="3"/>
<protein>
    <recommendedName>
        <fullName evidence="3">histidine kinase</fullName>
        <ecNumber evidence="3">2.7.13.3</ecNumber>
    </recommendedName>
</protein>
<dbReference type="PROSITE" id="PS50109">
    <property type="entry name" value="HIS_KIN"/>
    <property type="match status" value="1"/>
</dbReference>
<dbReference type="SUPFAM" id="SSF55874">
    <property type="entry name" value="ATPase domain of HSP90 chaperone/DNA topoisomerase II/histidine kinase"/>
    <property type="match status" value="1"/>
</dbReference>
<dbReference type="InterPro" id="IPR004358">
    <property type="entry name" value="Sig_transdc_His_kin-like_C"/>
</dbReference>
<keyword evidence="5" id="KW-0808">Transferase</keyword>
<dbReference type="Gene3D" id="1.10.287.130">
    <property type="match status" value="1"/>
</dbReference>
<dbReference type="Proteomes" id="UP000677082">
    <property type="component" value="Unassembled WGS sequence"/>
</dbReference>
<dbReference type="PRINTS" id="PR00344">
    <property type="entry name" value="BCTRLSENSOR"/>
</dbReference>
<dbReference type="Gene3D" id="3.30.565.10">
    <property type="entry name" value="Histidine kinase-like ATPase, C-terminal domain"/>
    <property type="match status" value="1"/>
</dbReference>
<comment type="caution">
    <text evidence="9">The sequence shown here is derived from an EMBL/GenBank/DDBJ whole genome shotgun (WGS) entry which is preliminary data.</text>
</comment>
<evidence type="ECO:0000256" key="1">
    <source>
        <dbReference type="ARBA" id="ARBA00000085"/>
    </source>
</evidence>
<comment type="catalytic activity">
    <reaction evidence="1">
        <text>ATP + protein L-histidine = ADP + protein N-phospho-L-histidine.</text>
        <dbReference type="EC" id="2.7.13.3"/>
    </reaction>
</comment>
<dbReference type="PANTHER" id="PTHR43047:SF72">
    <property type="entry name" value="OSMOSENSING HISTIDINE PROTEIN KINASE SLN1"/>
    <property type="match status" value="1"/>
</dbReference>
<dbReference type="GO" id="GO:0005886">
    <property type="term" value="C:plasma membrane"/>
    <property type="evidence" value="ECO:0007669"/>
    <property type="project" value="UniProtKB-SubCell"/>
</dbReference>
<evidence type="ECO:0000256" key="2">
    <source>
        <dbReference type="ARBA" id="ARBA00004236"/>
    </source>
</evidence>
<dbReference type="RefSeq" id="WP_213005962.1">
    <property type="nucleotide sequence ID" value="NZ_BOQN01000022.1"/>
</dbReference>
<gene>
    <name evidence="9" type="ORF">Ato02nite_018040</name>
</gene>
<dbReference type="InterPro" id="IPR005467">
    <property type="entry name" value="His_kinase_dom"/>
</dbReference>
<dbReference type="SMART" id="SM00387">
    <property type="entry name" value="HATPase_c"/>
    <property type="match status" value="1"/>
</dbReference>
<comment type="subcellular location">
    <subcellularLocation>
        <location evidence="2">Cell membrane</location>
    </subcellularLocation>
</comment>
<keyword evidence="10" id="KW-1185">Reference proteome</keyword>
<evidence type="ECO:0000313" key="10">
    <source>
        <dbReference type="Proteomes" id="UP000677082"/>
    </source>
</evidence>
<dbReference type="InterPro" id="IPR003661">
    <property type="entry name" value="HisK_dim/P_dom"/>
</dbReference>
<reference evidence="9 10" key="1">
    <citation type="submission" date="2021-03" db="EMBL/GenBank/DDBJ databases">
        <title>Whole genome shotgun sequence of Actinoplanes toevensis NBRC 105298.</title>
        <authorList>
            <person name="Komaki H."/>
            <person name="Tamura T."/>
        </authorList>
    </citation>
    <scope>NUCLEOTIDE SEQUENCE [LARGE SCALE GENOMIC DNA]</scope>
    <source>
        <strain evidence="9 10">NBRC 105298</strain>
    </source>
</reference>
<dbReference type="GO" id="GO:0009927">
    <property type="term" value="F:histidine phosphotransfer kinase activity"/>
    <property type="evidence" value="ECO:0007669"/>
    <property type="project" value="TreeGrafter"/>
</dbReference>
<dbReference type="Pfam" id="PF00512">
    <property type="entry name" value="HisKA"/>
    <property type="match status" value="1"/>
</dbReference>
<dbReference type="InterPro" id="IPR003594">
    <property type="entry name" value="HATPase_dom"/>
</dbReference>
<keyword evidence="7" id="KW-0902">Two-component regulatory system</keyword>
<dbReference type="InterPro" id="IPR036097">
    <property type="entry name" value="HisK_dim/P_sf"/>
</dbReference>
<evidence type="ECO:0000256" key="4">
    <source>
        <dbReference type="ARBA" id="ARBA00022553"/>
    </source>
</evidence>
<dbReference type="CDD" id="cd00082">
    <property type="entry name" value="HisKA"/>
    <property type="match status" value="1"/>
</dbReference>
<evidence type="ECO:0000256" key="6">
    <source>
        <dbReference type="ARBA" id="ARBA00022777"/>
    </source>
</evidence>
<sequence>MTTTAAAGLGWLERANHDGLARRFDFRVQLVANMVSAYIDELIGLQQRQASAFLSDPAVRQDVFDRVVRGFGFPAAVLLDDRGRVLRVFPAGGLPVGTDLTGRYPHLAQAVRLGEPAVSSVTPSVAGISVINFAAPFDTPAGRRVFAGSVEAARSPLTGYLTGTLPPQEVRLRLIDQSDTTIAANQADVGEMYAAVREHREGRFREDGQWWHYSTGPVTHTQWRLAGAISEQSVFSPVAAAETASRLAVFTAAVAGLIVVVAVGRTRRGRRQLQEANRQMGDFVAMLGHDVRQPLASIVLHAEALLEEWPEIDEKTQREYVYRITAAGHRADALVTEILTLAQLDCGALKAYPELVDVGVAVQKAVGADLDPAPDVTVTGPTTAVADPAFLQLILGNLIGNAAKYGRPPIEIAVTAGDRLVSIEISDHGEGVPEDFVAHLFDRFARADSGVATTKSGTGLGLYLVHQLATASGLTVAYRPHQPCGATFLLGLPAAAQVSAASTVRPPTLDRS</sequence>
<evidence type="ECO:0000259" key="8">
    <source>
        <dbReference type="PROSITE" id="PS50109"/>
    </source>
</evidence>
<dbReference type="Pfam" id="PF02518">
    <property type="entry name" value="HATPase_c"/>
    <property type="match status" value="1"/>
</dbReference>
<dbReference type="SMART" id="SM00388">
    <property type="entry name" value="HisKA"/>
    <property type="match status" value="1"/>
</dbReference>
<organism evidence="9 10">
    <name type="scientific">Paractinoplanes toevensis</name>
    <dbReference type="NCBI Taxonomy" id="571911"/>
    <lineage>
        <taxon>Bacteria</taxon>
        <taxon>Bacillati</taxon>
        <taxon>Actinomycetota</taxon>
        <taxon>Actinomycetes</taxon>
        <taxon>Micromonosporales</taxon>
        <taxon>Micromonosporaceae</taxon>
        <taxon>Paractinoplanes</taxon>
    </lineage>
</organism>
<evidence type="ECO:0000256" key="5">
    <source>
        <dbReference type="ARBA" id="ARBA00022679"/>
    </source>
</evidence>
<feature type="domain" description="Histidine kinase" evidence="8">
    <location>
        <begin position="286"/>
        <end position="496"/>
    </location>
</feature>
<keyword evidence="6" id="KW-0418">Kinase</keyword>
<dbReference type="SUPFAM" id="SSF47384">
    <property type="entry name" value="Homodimeric domain of signal transducing histidine kinase"/>
    <property type="match status" value="1"/>
</dbReference>
<dbReference type="PANTHER" id="PTHR43047">
    <property type="entry name" value="TWO-COMPONENT HISTIDINE PROTEIN KINASE"/>
    <property type="match status" value="1"/>
</dbReference>
<dbReference type="GO" id="GO:0000155">
    <property type="term" value="F:phosphorelay sensor kinase activity"/>
    <property type="evidence" value="ECO:0007669"/>
    <property type="project" value="InterPro"/>
</dbReference>
<evidence type="ECO:0000313" key="9">
    <source>
        <dbReference type="EMBL" id="GIM90011.1"/>
    </source>
</evidence>
<evidence type="ECO:0000256" key="3">
    <source>
        <dbReference type="ARBA" id="ARBA00012438"/>
    </source>
</evidence>
<evidence type="ECO:0000256" key="7">
    <source>
        <dbReference type="ARBA" id="ARBA00023012"/>
    </source>
</evidence>
<dbReference type="AlphaFoldDB" id="A0A919T9G9"/>
<dbReference type="EMBL" id="BOQN01000022">
    <property type="protein sequence ID" value="GIM90011.1"/>
    <property type="molecule type" value="Genomic_DNA"/>
</dbReference>
<keyword evidence="4" id="KW-0597">Phosphoprotein</keyword>
<name>A0A919T9G9_9ACTN</name>
<proteinExistence type="predicted"/>
<accession>A0A919T9G9</accession>